<feature type="signal peptide" evidence="9">
    <location>
        <begin position="1"/>
        <end position="24"/>
    </location>
</feature>
<evidence type="ECO:0000256" key="5">
    <source>
        <dbReference type="ARBA" id="ARBA00034746"/>
    </source>
</evidence>
<feature type="region of interest" description="Disordered" evidence="8">
    <location>
        <begin position="128"/>
        <end position="151"/>
    </location>
</feature>
<dbReference type="PANTHER" id="PTHR12883:SF0">
    <property type="entry name" value="PAT COMPLEX SUBUNIT CCDC47"/>
    <property type="match status" value="1"/>
</dbReference>
<proteinExistence type="inferred from homology"/>
<evidence type="ECO:0000256" key="2">
    <source>
        <dbReference type="ARBA" id="ARBA00022989"/>
    </source>
</evidence>
<evidence type="ECO:0000256" key="1">
    <source>
        <dbReference type="ARBA" id="ARBA00022692"/>
    </source>
</evidence>
<keyword evidence="3" id="KW-0472">Membrane</keyword>
<reference evidence="10" key="1">
    <citation type="submission" date="2016-01" db="EMBL/GenBank/DDBJ databases">
        <title>Reference transcriptome for the parasite Schistocephalus solidus: insights into the molecular evolution of parasitism.</title>
        <authorList>
            <person name="Hebert F.O."/>
            <person name="Grambauer S."/>
            <person name="Barber I."/>
            <person name="Landry C.R."/>
            <person name="Aubin-Horth N."/>
        </authorList>
    </citation>
    <scope>NUCLEOTIDE SEQUENCE</scope>
</reference>
<dbReference type="GO" id="GO:0005509">
    <property type="term" value="F:calcium ion binding"/>
    <property type="evidence" value="ECO:0007669"/>
    <property type="project" value="InterPro"/>
</dbReference>
<evidence type="ECO:0000256" key="4">
    <source>
        <dbReference type="ARBA" id="ARBA00034697"/>
    </source>
</evidence>
<comment type="similarity">
    <text evidence="5">Belongs to the CCDC47 family.</text>
</comment>
<keyword evidence="2" id="KW-1133">Transmembrane helix</keyword>
<feature type="compositionally biased region" description="Basic and acidic residues" evidence="8">
    <location>
        <begin position="460"/>
        <end position="493"/>
    </location>
</feature>
<keyword evidence="1" id="KW-0812">Transmembrane</keyword>
<feature type="compositionally biased region" description="Basic and acidic residues" evidence="8">
    <location>
        <begin position="66"/>
        <end position="78"/>
    </location>
</feature>
<dbReference type="GO" id="GO:0030867">
    <property type="term" value="C:rough endoplasmic reticulum membrane"/>
    <property type="evidence" value="ECO:0007669"/>
    <property type="project" value="UniProtKB-SubCell"/>
</dbReference>
<feature type="compositionally biased region" description="Basic residues" evidence="8">
    <location>
        <begin position="494"/>
        <end position="510"/>
    </location>
</feature>
<name>A0A0X3P367_SCHSO</name>
<evidence type="ECO:0000256" key="7">
    <source>
        <dbReference type="ARBA" id="ARBA00034902"/>
    </source>
</evidence>
<organism evidence="10">
    <name type="scientific">Schistocephalus solidus</name>
    <name type="common">Tapeworm</name>
    <dbReference type="NCBI Taxonomy" id="70667"/>
    <lineage>
        <taxon>Eukaryota</taxon>
        <taxon>Metazoa</taxon>
        <taxon>Spiralia</taxon>
        <taxon>Lophotrochozoa</taxon>
        <taxon>Platyhelminthes</taxon>
        <taxon>Cestoda</taxon>
        <taxon>Eucestoda</taxon>
        <taxon>Diphyllobothriidea</taxon>
        <taxon>Diphyllobothriidae</taxon>
        <taxon>Schistocephalus</taxon>
    </lineage>
</organism>
<dbReference type="EMBL" id="GEEE01017112">
    <property type="protein sequence ID" value="JAP46113.1"/>
    <property type="molecule type" value="Transcribed_RNA"/>
</dbReference>
<dbReference type="GO" id="GO:0032469">
    <property type="term" value="P:endoplasmic reticulum calcium ion homeostasis"/>
    <property type="evidence" value="ECO:0007669"/>
    <property type="project" value="InterPro"/>
</dbReference>
<evidence type="ECO:0000256" key="8">
    <source>
        <dbReference type="SAM" id="MobiDB-lite"/>
    </source>
</evidence>
<evidence type="ECO:0000256" key="6">
    <source>
        <dbReference type="ARBA" id="ARBA00034875"/>
    </source>
</evidence>
<keyword evidence="9" id="KW-0732">Signal</keyword>
<gene>
    <name evidence="10" type="primary">CCD47</name>
    <name evidence="10" type="ORF">TR152379</name>
</gene>
<protein>
    <recommendedName>
        <fullName evidence="6">PAT complex subunit CCDC47</fullName>
    </recommendedName>
    <alternativeName>
        <fullName evidence="7">Coiled-coil domain-containing protein 47</fullName>
    </alternativeName>
</protein>
<sequence>MPSSRLPLILIFCGFLLAVVTTQSDDDFNEFINPDEDPVISVVGNAEESEPEARDAPESTASSPRSHGEQTDQRESRHVNTPHHRHDNEENEEFFDDEAFDTQEPITGSEAASAPAYMEAVDEEFEGFVEPPSASPQADSKTPESKDSAQPELKIAKVPHHVFRSWDCYTLELLLLGLIFAYLVNFIIGRGTNSRIANAWFAAHKELFEANFALVGDDGQPDSKGGNLTKESESLYSLWCSGRVCCEGMLVELRLLKRHDLFSVVLNWLKPVNDSIVVKVVMDDNEMDSWVLGVGNKRVLGALTKEHFDLATYPLDRRGQRYSGLPEPLLILSEIPEATVAILNPTVCKIISDHQSSVDYLYFSDQYSGPKMQNEDLKPPKPEEVQKVLIFSFIVGSKGVTTPEDMESIRPLFNFIFYMIEKVRRLRLTKDAKAKSERARQRVNDTLLKSIQAQRQEAAQNRRDEQRRATKERIMAEEDPEKARKLEEREQKKERKRIQPRMKMMKVKGM</sequence>
<evidence type="ECO:0000256" key="9">
    <source>
        <dbReference type="SAM" id="SignalP"/>
    </source>
</evidence>
<dbReference type="InterPro" id="IPR012879">
    <property type="entry name" value="CCDC47"/>
</dbReference>
<dbReference type="AlphaFoldDB" id="A0A0X3P367"/>
<evidence type="ECO:0000313" key="10">
    <source>
        <dbReference type="EMBL" id="JAP46113.1"/>
    </source>
</evidence>
<accession>A0A0X3P367</accession>
<feature type="region of interest" description="Disordered" evidence="8">
    <location>
        <begin position="454"/>
        <end position="510"/>
    </location>
</feature>
<dbReference type="Pfam" id="PF07946">
    <property type="entry name" value="CCDC47"/>
    <property type="match status" value="1"/>
</dbReference>
<comment type="subcellular location">
    <subcellularLocation>
        <location evidence="4">Rough endoplasmic reticulum membrane</location>
        <topology evidence="4">Single-pass type I membrane protein</topology>
    </subcellularLocation>
</comment>
<feature type="chain" id="PRO_5007050913" description="PAT complex subunit CCDC47" evidence="9">
    <location>
        <begin position="25"/>
        <end position="510"/>
    </location>
</feature>
<dbReference type="PANTHER" id="PTHR12883">
    <property type="entry name" value="ADIPOCYTE-SPECIFIC PROTEIN 4-RELATED"/>
    <property type="match status" value="1"/>
</dbReference>
<evidence type="ECO:0000256" key="3">
    <source>
        <dbReference type="ARBA" id="ARBA00023136"/>
    </source>
</evidence>
<feature type="region of interest" description="Disordered" evidence="8">
    <location>
        <begin position="32"/>
        <end position="92"/>
    </location>
</feature>